<evidence type="ECO:0000313" key="1">
    <source>
        <dbReference type="EMBL" id="CUS54820.1"/>
    </source>
</evidence>
<dbReference type="EMBL" id="CZRL01000106">
    <property type="protein sequence ID" value="CUS54820.1"/>
    <property type="molecule type" value="Genomic_DNA"/>
</dbReference>
<dbReference type="AlphaFoldDB" id="A0A160TU06"/>
<sequence length="47" mass="5176">MTCEPTGERYNGQAMVDCMRSLNSATDTGVFLHDASTNHPQFIKAQT</sequence>
<organism evidence="1">
    <name type="scientific">hydrothermal vent metagenome</name>
    <dbReference type="NCBI Taxonomy" id="652676"/>
    <lineage>
        <taxon>unclassified sequences</taxon>
        <taxon>metagenomes</taxon>
        <taxon>ecological metagenomes</taxon>
    </lineage>
</organism>
<reference evidence="1" key="1">
    <citation type="submission" date="2015-10" db="EMBL/GenBank/DDBJ databases">
        <authorList>
            <person name="Gilbert D.G."/>
        </authorList>
    </citation>
    <scope>NUCLEOTIDE SEQUENCE</scope>
</reference>
<gene>
    <name evidence="1" type="ORF">MGWOODY_XGa1810</name>
</gene>
<name>A0A160TU06_9ZZZZ</name>
<accession>A0A160TU06</accession>
<protein>
    <submittedName>
        <fullName evidence="1">Uncharacterized protein</fullName>
    </submittedName>
</protein>
<proteinExistence type="predicted"/>